<dbReference type="AlphaFoldDB" id="A0A7S4FFE5"/>
<reference evidence="2" key="1">
    <citation type="submission" date="2021-01" db="EMBL/GenBank/DDBJ databases">
        <authorList>
            <person name="Corre E."/>
            <person name="Pelletier E."/>
            <person name="Niang G."/>
            <person name="Scheremetjew M."/>
            <person name="Finn R."/>
            <person name="Kale V."/>
            <person name="Holt S."/>
            <person name="Cochrane G."/>
            <person name="Meng A."/>
            <person name="Brown T."/>
            <person name="Cohen L."/>
        </authorList>
    </citation>
    <scope>NUCLEOTIDE SEQUENCE</scope>
    <source>
        <strain evidence="2">CCMP1594</strain>
    </source>
</reference>
<proteinExistence type="predicted"/>
<organism evidence="2">
    <name type="scientific">Eutreptiella gymnastica</name>
    <dbReference type="NCBI Taxonomy" id="73025"/>
    <lineage>
        <taxon>Eukaryota</taxon>
        <taxon>Discoba</taxon>
        <taxon>Euglenozoa</taxon>
        <taxon>Euglenida</taxon>
        <taxon>Spirocuta</taxon>
        <taxon>Euglenophyceae</taxon>
        <taxon>Eutreptiales</taxon>
        <taxon>Eutreptiaceae</taxon>
        <taxon>Eutreptiella</taxon>
    </lineage>
</organism>
<protein>
    <submittedName>
        <fullName evidence="2">Uncharacterized protein</fullName>
    </submittedName>
</protein>
<accession>A0A7S4FFE5</accession>
<evidence type="ECO:0000313" key="2">
    <source>
        <dbReference type="EMBL" id="CAE0792438.1"/>
    </source>
</evidence>
<name>A0A7S4FFE5_9EUGL</name>
<gene>
    <name evidence="2" type="ORF">EGYM00163_LOCUS3554</name>
</gene>
<sequence length="132" mass="14946">MFRASSDIRWRPNQVPPPLNMSFTSVQSMTNNPQHNYQKPEAPRTNTNVQWEHRQCTLLPTNKSPEGAESSFCILPPPPTPDNTDGRSTCIQRHIMCKLNYAPNQCPNCLPEGLGPSPHYQPPCLRGLWVTH</sequence>
<evidence type="ECO:0000256" key="1">
    <source>
        <dbReference type="SAM" id="MobiDB-lite"/>
    </source>
</evidence>
<feature type="region of interest" description="Disordered" evidence="1">
    <location>
        <begin position="60"/>
        <end position="87"/>
    </location>
</feature>
<dbReference type="EMBL" id="HBJA01011233">
    <property type="protein sequence ID" value="CAE0792438.1"/>
    <property type="molecule type" value="Transcribed_RNA"/>
</dbReference>